<evidence type="ECO:0000313" key="7">
    <source>
        <dbReference type="EMBL" id="VWL85721.1"/>
    </source>
</evidence>
<evidence type="ECO:0000256" key="5">
    <source>
        <dbReference type="ARBA" id="ARBA00023136"/>
    </source>
</evidence>
<protein>
    <submittedName>
        <fullName evidence="7">Inner-membrane translocator</fullName>
    </submittedName>
</protein>
<dbReference type="GO" id="GO:0015658">
    <property type="term" value="F:branched-chain amino acid transmembrane transporter activity"/>
    <property type="evidence" value="ECO:0007669"/>
    <property type="project" value="InterPro"/>
</dbReference>
<evidence type="ECO:0000313" key="8">
    <source>
        <dbReference type="Proteomes" id="UP000419017"/>
    </source>
</evidence>
<evidence type="ECO:0000256" key="6">
    <source>
        <dbReference type="SAM" id="Phobius"/>
    </source>
</evidence>
<dbReference type="AlphaFoldDB" id="A0A6I8M8D6"/>
<name>A0A6I8M8D6_9FUSO</name>
<evidence type="ECO:0000256" key="4">
    <source>
        <dbReference type="ARBA" id="ARBA00022989"/>
    </source>
</evidence>
<feature type="transmembrane region" description="Helical" evidence="6">
    <location>
        <begin position="210"/>
        <end position="228"/>
    </location>
</feature>
<keyword evidence="8" id="KW-1185">Reference proteome</keyword>
<reference evidence="7 8" key="1">
    <citation type="submission" date="2019-10" db="EMBL/GenBank/DDBJ databases">
        <authorList>
            <person name="Blom J."/>
        </authorList>
    </citation>
    <scope>NUCLEOTIDE SEQUENCE [LARGE SCALE GENOMIC DNA]</scope>
    <source>
        <strain evidence="7 8">ES3154-GLU</strain>
    </source>
</reference>
<gene>
    <name evidence="7" type="ORF">OMES3154_01009</name>
</gene>
<dbReference type="RefSeq" id="WP_156683695.1">
    <property type="nucleotide sequence ID" value="NZ_CABWIB010000001.1"/>
</dbReference>
<feature type="transmembrane region" description="Helical" evidence="6">
    <location>
        <begin position="240"/>
        <end position="267"/>
    </location>
</feature>
<keyword evidence="5 6" id="KW-0472">Membrane</keyword>
<dbReference type="GO" id="GO:0005886">
    <property type="term" value="C:plasma membrane"/>
    <property type="evidence" value="ECO:0007669"/>
    <property type="project" value="UniProtKB-SubCell"/>
</dbReference>
<evidence type="ECO:0000256" key="1">
    <source>
        <dbReference type="ARBA" id="ARBA00004651"/>
    </source>
</evidence>
<dbReference type="InterPro" id="IPR001851">
    <property type="entry name" value="ABC_transp_permease"/>
</dbReference>
<feature type="transmembrane region" description="Helical" evidence="6">
    <location>
        <begin position="279"/>
        <end position="296"/>
    </location>
</feature>
<organism evidence="7 8">
    <name type="scientific">Oceanivirga miroungae</name>
    <dbReference type="NCBI Taxonomy" id="1130046"/>
    <lineage>
        <taxon>Bacteria</taxon>
        <taxon>Fusobacteriati</taxon>
        <taxon>Fusobacteriota</taxon>
        <taxon>Fusobacteriia</taxon>
        <taxon>Fusobacteriales</taxon>
        <taxon>Leptotrichiaceae</taxon>
        <taxon>Oceanivirga</taxon>
    </lineage>
</organism>
<evidence type="ECO:0000256" key="3">
    <source>
        <dbReference type="ARBA" id="ARBA00022692"/>
    </source>
</evidence>
<feature type="transmembrane region" description="Helical" evidence="6">
    <location>
        <begin position="69"/>
        <end position="89"/>
    </location>
</feature>
<keyword evidence="2" id="KW-1003">Cell membrane</keyword>
<keyword evidence="4 6" id="KW-1133">Transmembrane helix</keyword>
<comment type="subcellular location">
    <subcellularLocation>
        <location evidence="1">Cell membrane</location>
        <topology evidence="1">Multi-pass membrane protein</topology>
    </subcellularLocation>
</comment>
<dbReference type="CDD" id="cd06581">
    <property type="entry name" value="TM_PBP1_LivM_like"/>
    <property type="match status" value="1"/>
</dbReference>
<dbReference type="PANTHER" id="PTHR30482">
    <property type="entry name" value="HIGH-AFFINITY BRANCHED-CHAIN AMINO ACID TRANSPORT SYSTEM PERMEASE"/>
    <property type="match status" value="1"/>
</dbReference>
<dbReference type="InterPro" id="IPR043428">
    <property type="entry name" value="LivM-like"/>
</dbReference>
<feature type="transmembrane region" description="Helical" evidence="6">
    <location>
        <begin position="12"/>
        <end position="32"/>
    </location>
</feature>
<dbReference type="Pfam" id="PF02653">
    <property type="entry name" value="BPD_transp_2"/>
    <property type="match status" value="1"/>
</dbReference>
<dbReference type="Proteomes" id="UP000419017">
    <property type="component" value="Unassembled WGS sequence"/>
</dbReference>
<proteinExistence type="predicted"/>
<keyword evidence="3 6" id="KW-0812">Transmembrane</keyword>
<dbReference type="EMBL" id="CABWIB010000001">
    <property type="protein sequence ID" value="VWL85721.1"/>
    <property type="molecule type" value="Genomic_DNA"/>
</dbReference>
<feature type="transmembrane region" description="Helical" evidence="6">
    <location>
        <begin position="161"/>
        <end position="181"/>
    </location>
</feature>
<evidence type="ECO:0000256" key="2">
    <source>
        <dbReference type="ARBA" id="ARBA00022475"/>
    </source>
</evidence>
<feature type="transmembrane region" description="Helical" evidence="6">
    <location>
        <begin position="124"/>
        <end position="141"/>
    </location>
</feature>
<feature type="transmembrane region" description="Helical" evidence="6">
    <location>
        <begin position="38"/>
        <end position="62"/>
    </location>
</feature>
<accession>A0A6I8M8D6</accession>
<dbReference type="PANTHER" id="PTHR30482:SF10">
    <property type="entry name" value="HIGH-AFFINITY BRANCHED-CHAIN AMINO ACID TRANSPORT PROTEIN BRAE"/>
    <property type="match status" value="1"/>
</dbReference>
<feature type="transmembrane region" description="Helical" evidence="6">
    <location>
        <begin position="95"/>
        <end position="117"/>
    </location>
</feature>
<sequence length="332" mass="36114">MRFNYKDFFKNFSVVTILYLILFLSIMNEGIFSYKGSVYINVLIYIIFAVSLSITVGLLGLLNLGHAGFIAVGAYTGAYVSKLIINLGINENIKFIFALIIAGIVSGIVGVLVAILTQKFSGDYLAIITLAFGEIIKYVIQNLPFLGGAAGFKGIPNYTNFTITFIMAVITISVVMLVGYSRFGRSMVSIRENEIAAENVGININKIKRYGFFISAFFAGIGGALFAHNLGVISPDKFSFIFSIEILVMVVFGGMGSITGAILAAGFITIANEFLRGIAEYRALIYSISLIIIILYRPKGLLGTSEISIVKIIDKIKGIIKDGIIKNKKYGD</sequence>